<evidence type="ECO:0000256" key="1">
    <source>
        <dbReference type="SAM" id="MobiDB-lite"/>
    </source>
</evidence>
<name>A0A8I2YHE7_9AGAM</name>
<protein>
    <submittedName>
        <fullName evidence="2">Uncharacterized protein</fullName>
    </submittedName>
</protein>
<feature type="region of interest" description="Disordered" evidence="1">
    <location>
        <begin position="1"/>
        <end position="21"/>
    </location>
</feature>
<evidence type="ECO:0000313" key="2">
    <source>
        <dbReference type="EMBL" id="KAG6371802.1"/>
    </source>
</evidence>
<keyword evidence="3" id="KW-1185">Reference proteome</keyword>
<organism evidence="2 3">
    <name type="scientific">Boletus reticuloceps</name>
    <dbReference type="NCBI Taxonomy" id="495285"/>
    <lineage>
        <taxon>Eukaryota</taxon>
        <taxon>Fungi</taxon>
        <taxon>Dikarya</taxon>
        <taxon>Basidiomycota</taxon>
        <taxon>Agaricomycotina</taxon>
        <taxon>Agaricomycetes</taxon>
        <taxon>Agaricomycetidae</taxon>
        <taxon>Boletales</taxon>
        <taxon>Boletineae</taxon>
        <taxon>Boletaceae</taxon>
        <taxon>Boletoideae</taxon>
        <taxon>Boletus</taxon>
    </lineage>
</organism>
<reference evidence="2" key="1">
    <citation type="submission" date="2021-03" db="EMBL/GenBank/DDBJ databases">
        <title>Evolutionary innovations through gain and loss of genes in the ectomycorrhizal Boletales.</title>
        <authorList>
            <person name="Wu G."/>
            <person name="Miyauchi S."/>
            <person name="Morin E."/>
            <person name="Yang Z.-L."/>
            <person name="Xu J."/>
            <person name="Martin F.M."/>
        </authorList>
    </citation>
    <scope>NUCLEOTIDE SEQUENCE</scope>
    <source>
        <strain evidence="2">BR01</strain>
    </source>
</reference>
<proteinExistence type="predicted"/>
<dbReference type="EMBL" id="JAGFBS010000032">
    <property type="protein sequence ID" value="KAG6371802.1"/>
    <property type="molecule type" value="Genomic_DNA"/>
</dbReference>
<sequence>MEPPMLPVNSSGKEKEQAMQKLDDANTHLRTAESSQFDATDTADIRTLRFAQYGVVDGSSPNESQPVLERPTAKMTH</sequence>
<dbReference type="Proteomes" id="UP000683000">
    <property type="component" value="Unassembled WGS sequence"/>
</dbReference>
<feature type="compositionally biased region" description="Basic and acidic residues" evidence="1">
    <location>
        <begin position="12"/>
        <end position="21"/>
    </location>
</feature>
<dbReference type="AlphaFoldDB" id="A0A8I2YHE7"/>
<comment type="caution">
    <text evidence="2">The sequence shown here is derived from an EMBL/GenBank/DDBJ whole genome shotgun (WGS) entry which is preliminary data.</text>
</comment>
<gene>
    <name evidence="2" type="ORF">JVT61DRAFT_9157</name>
</gene>
<evidence type="ECO:0000313" key="3">
    <source>
        <dbReference type="Proteomes" id="UP000683000"/>
    </source>
</evidence>
<feature type="region of interest" description="Disordered" evidence="1">
    <location>
        <begin position="56"/>
        <end position="77"/>
    </location>
</feature>
<accession>A0A8I2YHE7</accession>